<protein>
    <submittedName>
        <fullName evidence="1">Uncharacterized protein</fullName>
    </submittedName>
</protein>
<name>A0A9N7N9A7_STRHE</name>
<proteinExistence type="predicted"/>
<dbReference type="AlphaFoldDB" id="A0A9N7N9A7"/>
<dbReference type="PANTHER" id="PTHR35104">
    <property type="entry name" value="OS03G0807000 PROTEIN"/>
    <property type="match status" value="1"/>
</dbReference>
<dbReference type="Proteomes" id="UP001153555">
    <property type="component" value="Unassembled WGS sequence"/>
</dbReference>
<evidence type="ECO:0000313" key="1">
    <source>
        <dbReference type="EMBL" id="CAA0825778.1"/>
    </source>
</evidence>
<keyword evidence="2" id="KW-1185">Reference proteome</keyword>
<gene>
    <name evidence="1" type="ORF">SHERM_22516</name>
</gene>
<accession>A0A9N7N9A7</accession>
<comment type="caution">
    <text evidence="1">The sequence shown here is derived from an EMBL/GenBank/DDBJ whole genome shotgun (WGS) entry which is preliminary data.</text>
</comment>
<sequence length="102" mass="11738">MPFNSVLVASTANISAAVWQRLACLSERISSQELLDLVLCFPLQQIGRWALFVWTYLCVSPYPYDHRYYDSDHDSDGGASSSSSSGTRRYRYYYYDNFAHSE</sequence>
<dbReference type="EMBL" id="CACSLK010026087">
    <property type="protein sequence ID" value="CAA0825778.1"/>
    <property type="molecule type" value="Genomic_DNA"/>
</dbReference>
<evidence type="ECO:0000313" key="2">
    <source>
        <dbReference type="Proteomes" id="UP001153555"/>
    </source>
</evidence>
<reference evidence="1" key="1">
    <citation type="submission" date="2019-12" db="EMBL/GenBank/DDBJ databases">
        <authorList>
            <person name="Scholes J."/>
        </authorList>
    </citation>
    <scope>NUCLEOTIDE SEQUENCE</scope>
</reference>
<dbReference type="PANTHER" id="PTHR35104:SF6">
    <property type="entry name" value="PROTEIN, PUTATIVE-RELATED"/>
    <property type="match status" value="1"/>
</dbReference>
<organism evidence="1 2">
    <name type="scientific">Striga hermonthica</name>
    <name type="common">Purple witchweed</name>
    <name type="synonym">Buchnera hermonthica</name>
    <dbReference type="NCBI Taxonomy" id="68872"/>
    <lineage>
        <taxon>Eukaryota</taxon>
        <taxon>Viridiplantae</taxon>
        <taxon>Streptophyta</taxon>
        <taxon>Embryophyta</taxon>
        <taxon>Tracheophyta</taxon>
        <taxon>Spermatophyta</taxon>
        <taxon>Magnoliopsida</taxon>
        <taxon>eudicotyledons</taxon>
        <taxon>Gunneridae</taxon>
        <taxon>Pentapetalae</taxon>
        <taxon>asterids</taxon>
        <taxon>lamiids</taxon>
        <taxon>Lamiales</taxon>
        <taxon>Orobanchaceae</taxon>
        <taxon>Buchnereae</taxon>
        <taxon>Striga</taxon>
    </lineage>
</organism>
<dbReference type="OrthoDB" id="1935666at2759"/>